<dbReference type="AlphaFoldDB" id="A0A835G0P2"/>
<name>A0A835G0P2_9POAL</name>
<keyword evidence="3" id="KW-1185">Reference proteome</keyword>
<accession>A0A835G0P2</accession>
<dbReference type="Proteomes" id="UP000636709">
    <property type="component" value="Unassembled WGS sequence"/>
</dbReference>
<evidence type="ECO:0000313" key="2">
    <source>
        <dbReference type="EMBL" id="KAF8783669.1"/>
    </source>
</evidence>
<feature type="region of interest" description="Disordered" evidence="1">
    <location>
        <begin position="1"/>
        <end position="125"/>
    </location>
</feature>
<protein>
    <submittedName>
        <fullName evidence="2">Uncharacterized protein</fullName>
    </submittedName>
</protein>
<feature type="compositionally biased region" description="Low complexity" evidence="1">
    <location>
        <begin position="75"/>
        <end position="95"/>
    </location>
</feature>
<evidence type="ECO:0000256" key="1">
    <source>
        <dbReference type="SAM" id="MobiDB-lite"/>
    </source>
</evidence>
<dbReference type="EMBL" id="JACEFO010000057">
    <property type="protein sequence ID" value="KAF8783669.1"/>
    <property type="molecule type" value="Genomic_DNA"/>
</dbReference>
<proteinExistence type="predicted"/>
<evidence type="ECO:0000313" key="3">
    <source>
        <dbReference type="Proteomes" id="UP000636709"/>
    </source>
</evidence>
<feature type="compositionally biased region" description="Pro residues" evidence="1">
    <location>
        <begin position="58"/>
        <end position="74"/>
    </location>
</feature>
<sequence>MRARKPIKSRPILSTNQHMGPRVRASFSSSSSSSPNPAGASTKSSLLLHSLRRRRPPAPRLPRLHPPQVAPPSAPLSSSLCSPPPVALRAAAPVPRVEEKEGVRDEVLGGTAAAPGLGNGRDLSGGPPCGQVRVLVVGDSVARPAQTIGCAVGVKLLLGSGGPGGLPVPYLVIANKVDIAPRDARRVSSGNLVDVARQWVEKQGLLSPSEELPLADSFPGNSGLLTVKLSNNIMCCLMSYTLTAYSVVVHRLSD</sequence>
<organism evidence="2 3">
    <name type="scientific">Digitaria exilis</name>
    <dbReference type="NCBI Taxonomy" id="1010633"/>
    <lineage>
        <taxon>Eukaryota</taxon>
        <taxon>Viridiplantae</taxon>
        <taxon>Streptophyta</taxon>
        <taxon>Embryophyta</taxon>
        <taxon>Tracheophyta</taxon>
        <taxon>Spermatophyta</taxon>
        <taxon>Magnoliopsida</taxon>
        <taxon>Liliopsida</taxon>
        <taxon>Poales</taxon>
        <taxon>Poaceae</taxon>
        <taxon>PACMAD clade</taxon>
        <taxon>Panicoideae</taxon>
        <taxon>Panicodae</taxon>
        <taxon>Paniceae</taxon>
        <taxon>Anthephorinae</taxon>
        <taxon>Digitaria</taxon>
    </lineage>
</organism>
<comment type="caution">
    <text evidence="2">The sequence shown here is derived from an EMBL/GenBank/DDBJ whole genome shotgun (WGS) entry which is preliminary data.</text>
</comment>
<dbReference type="OrthoDB" id="5914890at2759"/>
<feature type="compositionally biased region" description="Basic and acidic residues" evidence="1">
    <location>
        <begin position="96"/>
        <end position="107"/>
    </location>
</feature>
<reference evidence="2" key="1">
    <citation type="submission" date="2020-07" db="EMBL/GenBank/DDBJ databases">
        <title>Genome sequence and genetic diversity analysis of an under-domesticated orphan crop, white fonio (Digitaria exilis).</title>
        <authorList>
            <person name="Bennetzen J.L."/>
            <person name="Chen S."/>
            <person name="Ma X."/>
            <person name="Wang X."/>
            <person name="Yssel A.E.J."/>
            <person name="Chaluvadi S.R."/>
            <person name="Johnson M."/>
            <person name="Gangashetty P."/>
            <person name="Hamidou F."/>
            <person name="Sanogo M.D."/>
            <person name="Zwaenepoel A."/>
            <person name="Wallace J."/>
            <person name="Van De Peer Y."/>
            <person name="Van Deynze A."/>
        </authorList>
    </citation>
    <scope>NUCLEOTIDE SEQUENCE</scope>
    <source>
        <tissue evidence="2">Leaves</tissue>
    </source>
</reference>
<gene>
    <name evidence="2" type="ORF">HU200_000410</name>
</gene>